<dbReference type="Gramene" id="KGN57668">
    <property type="protein sequence ID" value="KGN57668"/>
    <property type="gene ID" value="Csa_3G239320"/>
</dbReference>
<accession>A0A0A0L7B0</accession>
<feature type="compositionally biased region" description="Basic and acidic residues" evidence="1">
    <location>
        <begin position="79"/>
        <end position="94"/>
    </location>
</feature>
<feature type="region of interest" description="Disordered" evidence="1">
    <location>
        <begin position="55"/>
        <end position="94"/>
    </location>
</feature>
<reference evidence="2 3" key="4">
    <citation type="journal article" date="2011" name="BMC Genomics">
        <title>RNA-Seq improves annotation of protein-coding genes in the cucumber genome.</title>
        <authorList>
            <person name="Li Z."/>
            <person name="Zhang Z."/>
            <person name="Yan P."/>
            <person name="Huang S."/>
            <person name="Fei Z."/>
            <person name="Lin K."/>
        </authorList>
    </citation>
    <scope>NUCLEOTIDE SEQUENCE [LARGE SCALE GENOMIC DNA]</scope>
    <source>
        <strain evidence="3">cv. 9930</strain>
    </source>
</reference>
<feature type="compositionally biased region" description="Gly residues" evidence="1">
    <location>
        <begin position="61"/>
        <end position="75"/>
    </location>
</feature>
<name>A0A0A0L7B0_CUCSA</name>
<dbReference type="Proteomes" id="UP000029981">
    <property type="component" value="Chromosome 3"/>
</dbReference>
<evidence type="ECO:0000313" key="2">
    <source>
        <dbReference type="EMBL" id="KGN57668.1"/>
    </source>
</evidence>
<evidence type="ECO:0000256" key="1">
    <source>
        <dbReference type="SAM" id="MobiDB-lite"/>
    </source>
</evidence>
<dbReference type="EMBL" id="CM002924">
    <property type="protein sequence ID" value="KGN57668.1"/>
    <property type="molecule type" value="Genomic_DNA"/>
</dbReference>
<reference evidence="2 3" key="2">
    <citation type="journal article" date="2009" name="PLoS ONE">
        <title>An integrated genetic and cytogenetic map of the cucumber genome.</title>
        <authorList>
            <person name="Ren Y."/>
            <person name="Zhang Z."/>
            <person name="Liu J."/>
            <person name="Staub J.E."/>
            <person name="Han Y."/>
            <person name="Cheng Z."/>
            <person name="Li X."/>
            <person name="Lu J."/>
            <person name="Miao H."/>
            <person name="Kang H."/>
            <person name="Xie B."/>
            <person name="Gu X."/>
            <person name="Wang X."/>
            <person name="Du Y."/>
            <person name="Jin W."/>
            <person name="Huang S."/>
        </authorList>
    </citation>
    <scope>NUCLEOTIDE SEQUENCE [LARGE SCALE GENOMIC DNA]</scope>
    <source>
        <strain evidence="3">cv. 9930</strain>
    </source>
</reference>
<gene>
    <name evidence="2" type="ORF">Csa_3G239320</name>
</gene>
<proteinExistence type="predicted"/>
<dbReference type="AlphaFoldDB" id="A0A0A0L7B0"/>
<evidence type="ECO:0000313" key="3">
    <source>
        <dbReference type="Proteomes" id="UP000029981"/>
    </source>
</evidence>
<sequence>MARKSSSCTSNGKGEICSCKGHVARNDKRTSQWRAFHERMRDCVDDLHFSGEKLPINVGRPDGGGVLGGGHGGGTVMVDWDRTGEERGERREHC</sequence>
<reference evidence="2 3" key="3">
    <citation type="journal article" date="2010" name="BMC Genomics">
        <title>Transcriptome sequencing and comparative analysis of cucumber flowers with different sex types.</title>
        <authorList>
            <person name="Guo S."/>
            <person name="Zheng Y."/>
            <person name="Joung J.G."/>
            <person name="Liu S."/>
            <person name="Zhang Z."/>
            <person name="Crasta O.R."/>
            <person name="Sobral B.W."/>
            <person name="Xu Y."/>
            <person name="Huang S."/>
            <person name="Fei Z."/>
        </authorList>
    </citation>
    <scope>NUCLEOTIDE SEQUENCE [LARGE SCALE GENOMIC DNA]</scope>
    <source>
        <strain evidence="3">cv. 9930</strain>
    </source>
</reference>
<keyword evidence="3" id="KW-1185">Reference proteome</keyword>
<reference evidence="2 3" key="1">
    <citation type="journal article" date="2009" name="Nat. Genet.">
        <title>The genome of the cucumber, Cucumis sativus L.</title>
        <authorList>
            <person name="Huang S."/>
            <person name="Li R."/>
            <person name="Zhang Z."/>
            <person name="Li L."/>
            <person name="Gu X."/>
            <person name="Fan W."/>
            <person name="Lucas W.J."/>
            <person name="Wang X."/>
            <person name="Xie B."/>
            <person name="Ni P."/>
            <person name="Ren Y."/>
            <person name="Zhu H."/>
            <person name="Li J."/>
            <person name="Lin K."/>
            <person name="Jin W."/>
            <person name="Fei Z."/>
            <person name="Li G."/>
            <person name="Staub J."/>
            <person name="Kilian A."/>
            <person name="van der Vossen E.A."/>
            <person name="Wu Y."/>
            <person name="Guo J."/>
            <person name="He J."/>
            <person name="Jia Z."/>
            <person name="Ren Y."/>
            <person name="Tian G."/>
            <person name="Lu Y."/>
            <person name="Ruan J."/>
            <person name="Qian W."/>
            <person name="Wang M."/>
            <person name="Huang Q."/>
            <person name="Li B."/>
            <person name="Xuan Z."/>
            <person name="Cao J."/>
            <person name="Asan"/>
            <person name="Wu Z."/>
            <person name="Zhang J."/>
            <person name="Cai Q."/>
            <person name="Bai Y."/>
            <person name="Zhao B."/>
            <person name="Han Y."/>
            <person name="Li Y."/>
            <person name="Li X."/>
            <person name="Wang S."/>
            <person name="Shi Q."/>
            <person name="Liu S."/>
            <person name="Cho W.K."/>
            <person name="Kim J.Y."/>
            <person name="Xu Y."/>
            <person name="Heller-Uszynska K."/>
            <person name="Miao H."/>
            <person name="Cheng Z."/>
            <person name="Zhang S."/>
            <person name="Wu J."/>
            <person name="Yang Y."/>
            <person name="Kang H."/>
            <person name="Li M."/>
            <person name="Liang H."/>
            <person name="Ren X."/>
            <person name="Shi Z."/>
            <person name="Wen M."/>
            <person name="Jian M."/>
            <person name="Yang H."/>
            <person name="Zhang G."/>
            <person name="Yang Z."/>
            <person name="Chen R."/>
            <person name="Liu S."/>
            <person name="Li J."/>
            <person name="Ma L."/>
            <person name="Liu H."/>
            <person name="Zhou Y."/>
            <person name="Zhao J."/>
            <person name="Fang X."/>
            <person name="Li G."/>
            <person name="Fang L."/>
            <person name="Li Y."/>
            <person name="Liu D."/>
            <person name="Zheng H."/>
            <person name="Zhang Y."/>
            <person name="Qin N."/>
            <person name="Li Z."/>
            <person name="Yang G."/>
            <person name="Yang S."/>
            <person name="Bolund L."/>
            <person name="Kristiansen K."/>
            <person name="Zheng H."/>
            <person name="Li S."/>
            <person name="Zhang X."/>
            <person name="Yang H."/>
            <person name="Wang J."/>
            <person name="Sun R."/>
            <person name="Zhang B."/>
            <person name="Jiang S."/>
            <person name="Wang J."/>
            <person name="Du Y."/>
            <person name="Li S."/>
        </authorList>
    </citation>
    <scope>NUCLEOTIDE SEQUENCE [LARGE SCALE GENOMIC DNA]</scope>
    <source>
        <strain evidence="3">cv. 9930</strain>
    </source>
</reference>
<organism evidence="2 3">
    <name type="scientific">Cucumis sativus</name>
    <name type="common">Cucumber</name>
    <dbReference type="NCBI Taxonomy" id="3659"/>
    <lineage>
        <taxon>Eukaryota</taxon>
        <taxon>Viridiplantae</taxon>
        <taxon>Streptophyta</taxon>
        <taxon>Embryophyta</taxon>
        <taxon>Tracheophyta</taxon>
        <taxon>Spermatophyta</taxon>
        <taxon>Magnoliopsida</taxon>
        <taxon>eudicotyledons</taxon>
        <taxon>Gunneridae</taxon>
        <taxon>Pentapetalae</taxon>
        <taxon>rosids</taxon>
        <taxon>fabids</taxon>
        <taxon>Cucurbitales</taxon>
        <taxon>Cucurbitaceae</taxon>
        <taxon>Benincaseae</taxon>
        <taxon>Cucumis</taxon>
    </lineage>
</organism>
<protein>
    <submittedName>
        <fullName evidence="2">Uncharacterized protein</fullName>
    </submittedName>
</protein>